<feature type="compositionally biased region" description="Polar residues" evidence="1">
    <location>
        <begin position="8"/>
        <end position="17"/>
    </location>
</feature>
<dbReference type="EMBL" id="NDHI03003284">
    <property type="protein sequence ID" value="PNJ87845.1"/>
    <property type="molecule type" value="Genomic_DNA"/>
</dbReference>
<sequence>RDALLAGSLNNTTLHLSNEQERGDWPGEAPKPPEPYSHHKAHGRSKHPSGSNVSFSRDTEGGEEEPNKLLPVS</sequence>
<name>A0A2J8Y0Q9_PONAB</name>
<feature type="compositionally biased region" description="Basic residues" evidence="1">
    <location>
        <begin position="38"/>
        <end position="47"/>
    </location>
</feature>
<reference evidence="2" key="1">
    <citation type="submission" date="2017-12" db="EMBL/GenBank/DDBJ databases">
        <title>High-resolution comparative analysis of great ape genomes.</title>
        <authorList>
            <person name="Pollen A."/>
            <person name="Hastie A."/>
            <person name="Hormozdiari F."/>
            <person name="Dougherty M."/>
            <person name="Liu R."/>
            <person name="Chaisson M."/>
            <person name="Hoppe E."/>
            <person name="Hill C."/>
            <person name="Pang A."/>
            <person name="Hillier L."/>
            <person name="Baker C."/>
            <person name="Armstrong J."/>
            <person name="Shendure J."/>
            <person name="Paten B."/>
            <person name="Wilson R."/>
            <person name="Chao H."/>
            <person name="Schneider V."/>
            <person name="Ventura M."/>
            <person name="Kronenberg Z."/>
            <person name="Murali S."/>
            <person name="Gordon D."/>
            <person name="Cantsilieris S."/>
            <person name="Munson K."/>
            <person name="Nelson B."/>
            <person name="Raja A."/>
            <person name="Underwood J."/>
            <person name="Diekhans M."/>
            <person name="Fiddes I."/>
            <person name="Haussler D."/>
            <person name="Eichler E."/>
        </authorList>
    </citation>
    <scope>NUCLEOTIDE SEQUENCE [LARGE SCALE GENOMIC DNA]</scope>
    <source>
        <strain evidence="2">Susie</strain>
    </source>
</reference>
<evidence type="ECO:0000256" key="1">
    <source>
        <dbReference type="SAM" id="MobiDB-lite"/>
    </source>
</evidence>
<feature type="region of interest" description="Disordered" evidence="1">
    <location>
        <begin position="1"/>
        <end position="73"/>
    </location>
</feature>
<feature type="non-terminal residue" evidence="2">
    <location>
        <position position="1"/>
    </location>
</feature>
<accession>A0A2J8Y0Q9</accession>
<evidence type="ECO:0000313" key="2">
    <source>
        <dbReference type="EMBL" id="PNJ87845.1"/>
    </source>
</evidence>
<gene>
    <name evidence="2" type="ORF">CR201_G0021377</name>
</gene>
<comment type="caution">
    <text evidence="2">The sequence shown here is derived from an EMBL/GenBank/DDBJ whole genome shotgun (WGS) entry which is preliminary data.</text>
</comment>
<organism evidence="2">
    <name type="scientific">Pongo abelii</name>
    <name type="common">Sumatran orangutan</name>
    <name type="synonym">Pongo pygmaeus abelii</name>
    <dbReference type="NCBI Taxonomy" id="9601"/>
    <lineage>
        <taxon>Eukaryota</taxon>
        <taxon>Metazoa</taxon>
        <taxon>Chordata</taxon>
        <taxon>Craniata</taxon>
        <taxon>Vertebrata</taxon>
        <taxon>Euteleostomi</taxon>
        <taxon>Mammalia</taxon>
        <taxon>Eutheria</taxon>
        <taxon>Euarchontoglires</taxon>
        <taxon>Primates</taxon>
        <taxon>Haplorrhini</taxon>
        <taxon>Catarrhini</taxon>
        <taxon>Hominidae</taxon>
        <taxon>Pongo</taxon>
    </lineage>
</organism>
<proteinExistence type="predicted"/>
<protein>
    <submittedName>
        <fullName evidence="2">TMEM94 isoform 22</fullName>
    </submittedName>
</protein>
<dbReference type="AlphaFoldDB" id="A0A2J8Y0Q9"/>